<sequence>MQELVQEGLSNLCRLCGEDDRECFDLFDDERQEEELLFKIEQSVRIAITQGDGLPTGICTLCHDKLTGYATFYQQCHDTQDRLQEFLSIECAMQKSIQGNQDEEATNDDDYDHDDEHNYEAETEEVYYYEEEGPDNGVEDMEVVEAVEAGAVEEADESYMITEIDQDNTEESSLAASERKKILPLGDLTSEQKEDSMQTCVKHLSFENQCLAKDNLAPAQVPFCLQIDKAKLDSIEKTNQKQIDTNVTSAVILKPPPLVKISHIASKTGPPLVSILKSISQHAPPLVPIVKLSSPMKGFSETFKSLPTPSLVPISRTVNQPLLNSKVDISKVAISAPSLVPICSTRPHTEEGKTITRSTRLENVSTAKESCEEQRNIFSPHHQVKVLKSQAVTSTSKPKAKGRAFIMTEDKTMAIEVDINTGKTKPTLGENIASDLSSLSRQSIFIKLSNGDIVELDNVKKTPSDKIPVPSVMPESKTVGAKVDVAKKATNLTLSKKNKPSNLKRKPVPFIKLNNGDLVPLDDAEKTPLDLIPVPPVILICYPESDKDLPKVSVKESMTFSESSSPPVKLSSGLFVSNYPPGLPSPVTVSSNPSTGGTPDSRKTNVFVLKSSRTSQQRKKKKILAVRARPKEFNKLACPEAASHVENLSTDPPQYRCKVCGVILSNKKRCEYHVISKHFIEKCNFECIQCGKKFATNFLRTQHMKVKHTRSPDYICSVCGAKFRSLAVMRGHEMRHTSQEPPFKCDACGKGFYTKANCNKHFLDVHMEKTAVCDICGESFAGVGRLNEHRNNHVGGFKCAECGKTYNSKSRLRAHRQVHNMGRLMHCHCGKKFATFAFLHNHSKVCQEQGNKTGAAEVSLKAIKKKSYKYHVDEEDEEDESDGSDDLD</sequence>
<feature type="binding site" evidence="8">
    <location>
        <position position="59"/>
    </location>
    <ligand>
        <name>Zn(2+)</name>
        <dbReference type="ChEBI" id="CHEBI:29105"/>
    </ligand>
</feature>
<evidence type="ECO:0000256" key="1">
    <source>
        <dbReference type="ARBA" id="ARBA00004123"/>
    </source>
</evidence>
<feature type="domain" description="C2H2-type" evidence="9">
    <location>
        <begin position="685"/>
        <end position="713"/>
    </location>
</feature>
<dbReference type="Gene3D" id="3.40.1800.20">
    <property type="match status" value="1"/>
</dbReference>
<feature type="domain" description="C2H2-type" evidence="9">
    <location>
        <begin position="797"/>
        <end position="824"/>
    </location>
</feature>
<dbReference type="GO" id="GO:0005634">
    <property type="term" value="C:nucleus"/>
    <property type="evidence" value="ECO:0007669"/>
    <property type="project" value="UniProtKB-SubCell"/>
</dbReference>
<dbReference type="RefSeq" id="XP_034233962.1">
    <property type="nucleotide sequence ID" value="XM_034378071.1"/>
</dbReference>
<keyword evidence="5 8" id="KW-0862">Zinc</keyword>
<keyword evidence="6" id="KW-0539">Nucleus</keyword>
<comment type="subcellular location">
    <subcellularLocation>
        <location evidence="1">Nucleus</location>
    </subcellularLocation>
</comment>
<dbReference type="SUPFAM" id="SSF57667">
    <property type="entry name" value="beta-beta-alpha zinc fingers"/>
    <property type="match status" value="2"/>
</dbReference>
<reference evidence="12" key="1">
    <citation type="submission" date="2025-08" db="UniProtKB">
        <authorList>
            <consortium name="RefSeq"/>
        </authorList>
    </citation>
    <scope>IDENTIFICATION</scope>
    <source>
        <tissue evidence="12">Total insect</tissue>
    </source>
</reference>
<dbReference type="PROSITE" id="PS50157">
    <property type="entry name" value="ZINC_FINGER_C2H2_2"/>
    <property type="match status" value="5"/>
</dbReference>
<organism evidence="12">
    <name type="scientific">Thrips palmi</name>
    <name type="common">Melon thrips</name>
    <dbReference type="NCBI Taxonomy" id="161013"/>
    <lineage>
        <taxon>Eukaryota</taxon>
        <taxon>Metazoa</taxon>
        <taxon>Ecdysozoa</taxon>
        <taxon>Arthropoda</taxon>
        <taxon>Hexapoda</taxon>
        <taxon>Insecta</taxon>
        <taxon>Pterygota</taxon>
        <taxon>Neoptera</taxon>
        <taxon>Paraneoptera</taxon>
        <taxon>Thysanoptera</taxon>
        <taxon>Terebrantia</taxon>
        <taxon>Thripoidea</taxon>
        <taxon>Thripidae</taxon>
        <taxon>Thrips</taxon>
    </lineage>
</organism>
<evidence type="ECO:0000256" key="5">
    <source>
        <dbReference type="ARBA" id="ARBA00022833"/>
    </source>
</evidence>
<feature type="domain" description="C2H2-type" evidence="9">
    <location>
        <begin position="714"/>
        <end position="741"/>
    </location>
</feature>
<dbReference type="AlphaFoldDB" id="A0A6P8YJ51"/>
<evidence type="ECO:0000256" key="2">
    <source>
        <dbReference type="ARBA" id="ARBA00022723"/>
    </source>
</evidence>
<dbReference type="PROSITE" id="PS51915">
    <property type="entry name" value="ZAD"/>
    <property type="match status" value="1"/>
</dbReference>
<dbReference type="SMART" id="SM00868">
    <property type="entry name" value="zf-AD"/>
    <property type="match status" value="1"/>
</dbReference>
<dbReference type="Pfam" id="PF00096">
    <property type="entry name" value="zf-C2H2"/>
    <property type="match status" value="1"/>
</dbReference>
<dbReference type="PROSITE" id="PS00028">
    <property type="entry name" value="ZINC_FINGER_C2H2_1"/>
    <property type="match status" value="4"/>
</dbReference>
<feature type="domain" description="C2H2-type" evidence="9">
    <location>
        <begin position="743"/>
        <end position="771"/>
    </location>
</feature>
<keyword evidence="2 8" id="KW-0479">Metal-binding</keyword>
<evidence type="ECO:0000259" key="10">
    <source>
        <dbReference type="PROSITE" id="PS51915"/>
    </source>
</evidence>
<feature type="domain" description="C2H2-type" evidence="9">
    <location>
        <begin position="771"/>
        <end position="798"/>
    </location>
</feature>
<dbReference type="OrthoDB" id="2687452at2759"/>
<feature type="binding site" evidence="8">
    <location>
        <position position="13"/>
    </location>
    <ligand>
        <name>Zn(2+)</name>
        <dbReference type="ChEBI" id="CHEBI:29105"/>
    </ligand>
</feature>
<name>A0A6P8YJ51_THRPL</name>
<dbReference type="InterPro" id="IPR050888">
    <property type="entry name" value="ZnF_C2H2-type_TF"/>
</dbReference>
<feature type="domain" description="ZAD" evidence="10">
    <location>
        <begin position="11"/>
        <end position="86"/>
    </location>
</feature>
<dbReference type="GeneID" id="117640990"/>
<dbReference type="InterPro" id="IPR013087">
    <property type="entry name" value="Znf_C2H2_type"/>
</dbReference>
<keyword evidence="4 7" id="KW-0863">Zinc-finger</keyword>
<dbReference type="Gene3D" id="3.30.160.60">
    <property type="entry name" value="Classic Zinc Finger"/>
    <property type="match status" value="3"/>
</dbReference>
<dbReference type="GO" id="GO:0008270">
    <property type="term" value="F:zinc ion binding"/>
    <property type="evidence" value="ECO:0007669"/>
    <property type="project" value="UniProtKB-UniRule"/>
</dbReference>
<evidence type="ECO:0000256" key="3">
    <source>
        <dbReference type="ARBA" id="ARBA00022737"/>
    </source>
</evidence>
<proteinExistence type="predicted"/>
<protein>
    <submittedName>
        <fullName evidence="12">Uncharacterized protein LOC117640990 isoform X2</fullName>
    </submittedName>
</protein>
<evidence type="ECO:0000256" key="4">
    <source>
        <dbReference type="ARBA" id="ARBA00022771"/>
    </source>
</evidence>
<evidence type="ECO:0000259" key="9">
    <source>
        <dbReference type="PROSITE" id="PS50157"/>
    </source>
</evidence>
<dbReference type="InterPro" id="IPR012934">
    <property type="entry name" value="Znf_AD"/>
</dbReference>
<evidence type="ECO:0000313" key="12">
    <source>
        <dbReference type="RefSeq" id="XP_034233962.1"/>
    </source>
</evidence>
<dbReference type="InterPro" id="IPR036236">
    <property type="entry name" value="Znf_C2H2_sf"/>
</dbReference>
<keyword evidence="11" id="KW-1185">Reference proteome</keyword>
<dbReference type="SUPFAM" id="SSF57716">
    <property type="entry name" value="Glucocorticoid receptor-like (DNA-binding domain)"/>
    <property type="match status" value="1"/>
</dbReference>
<evidence type="ECO:0000256" key="8">
    <source>
        <dbReference type="PROSITE-ProRule" id="PRU01263"/>
    </source>
</evidence>
<dbReference type="SMART" id="SM00355">
    <property type="entry name" value="ZnF_C2H2"/>
    <property type="match status" value="6"/>
</dbReference>
<evidence type="ECO:0000256" key="7">
    <source>
        <dbReference type="PROSITE-ProRule" id="PRU00042"/>
    </source>
</evidence>
<dbReference type="Pfam" id="PF13912">
    <property type="entry name" value="zf-C2H2_6"/>
    <property type="match status" value="1"/>
</dbReference>
<dbReference type="Pfam" id="PF07776">
    <property type="entry name" value="zf-AD"/>
    <property type="match status" value="1"/>
</dbReference>
<evidence type="ECO:0000313" key="11">
    <source>
        <dbReference type="Proteomes" id="UP000515158"/>
    </source>
</evidence>
<evidence type="ECO:0000256" key="6">
    <source>
        <dbReference type="ARBA" id="ARBA00023242"/>
    </source>
</evidence>
<accession>A0A6P8YJ51</accession>
<gene>
    <name evidence="12" type="primary">LOC117640990</name>
</gene>
<dbReference type="FunFam" id="3.30.160.60:FF:000446">
    <property type="entry name" value="Zinc finger protein"/>
    <property type="match status" value="1"/>
</dbReference>
<dbReference type="Proteomes" id="UP000515158">
    <property type="component" value="Unplaced"/>
</dbReference>
<feature type="binding site" evidence="8">
    <location>
        <position position="16"/>
    </location>
    <ligand>
        <name>Zn(2+)</name>
        <dbReference type="ChEBI" id="CHEBI:29105"/>
    </ligand>
</feature>
<feature type="binding site" evidence="8">
    <location>
        <position position="62"/>
    </location>
    <ligand>
        <name>Zn(2+)</name>
        <dbReference type="ChEBI" id="CHEBI:29105"/>
    </ligand>
</feature>
<dbReference type="PANTHER" id="PTHR24406">
    <property type="entry name" value="TRANSCRIPTIONAL REPRESSOR CTCFL-RELATED"/>
    <property type="match status" value="1"/>
</dbReference>
<keyword evidence="3" id="KW-0677">Repeat</keyword>